<dbReference type="InterPro" id="IPR045518">
    <property type="entry name" value="2EXR"/>
</dbReference>
<evidence type="ECO:0000313" key="3">
    <source>
        <dbReference type="Proteomes" id="UP000297716"/>
    </source>
</evidence>
<dbReference type="Pfam" id="PF20150">
    <property type="entry name" value="2EXR"/>
    <property type="match status" value="1"/>
</dbReference>
<evidence type="ECO:0000313" key="2">
    <source>
        <dbReference type="EMBL" id="TGJ81134.1"/>
    </source>
</evidence>
<gene>
    <name evidence="2" type="ORF">E0Z10_g7623</name>
</gene>
<dbReference type="STRING" id="37992.A0A4Z0YB32"/>
<dbReference type="Proteomes" id="UP000297716">
    <property type="component" value="Unassembled WGS sequence"/>
</dbReference>
<evidence type="ECO:0000259" key="1">
    <source>
        <dbReference type="Pfam" id="PF20150"/>
    </source>
</evidence>
<dbReference type="PANTHER" id="PTHR35910">
    <property type="entry name" value="2EXR DOMAIN-CONTAINING PROTEIN"/>
    <property type="match status" value="1"/>
</dbReference>
<dbReference type="AlphaFoldDB" id="A0A4Z0YB32"/>
<protein>
    <recommendedName>
        <fullName evidence="1">2EXR domain-containing protein</fullName>
    </recommendedName>
</protein>
<reference evidence="2 3" key="1">
    <citation type="submission" date="2019-03" db="EMBL/GenBank/DDBJ databases">
        <title>Draft genome sequence of Xylaria hypoxylon DSM 108379, a ubiquitous saprotrophic-parasitic fungi on hardwood.</title>
        <authorList>
            <person name="Buettner E."/>
            <person name="Leonhardt S."/>
            <person name="Gebauer A.M."/>
            <person name="Liers C."/>
            <person name="Hofrichter M."/>
            <person name="Kellner H."/>
        </authorList>
    </citation>
    <scope>NUCLEOTIDE SEQUENCE [LARGE SCALE GENOMIC DNA]</scope>
    <source>
        <strain evidence="2 3">DSM 108379</strain>
    </source>
</reference>
<proteinExistence type="predicted"/>
<dbReference type="OrthoDB" id="3546385at2759"/>
<sequence length="262" mass="29793">MEQTSTLTVNPHGATSFPKFRELPAELRIKVWQFAMPGARTVIIKSPHTRKNVPTSLDEALPQALDGEMTWQSTTRIPALLHVSAEARHEALKHYSLALGVDKAQPRVYIDFNRDTIFFGDAELTPECSPLWTKTNDLEKVRRLAVVPEGAWRALRWTNVDLTSLKTLIFVDDTEKIKPGCQAHLVEDEPSVAELILQFQLEQQIQQLETTMAEVQLELENPMKQRIQAARDELDTLKMVLPVEWEKDLVVSTAVFREGRVC</sequence>
<dbReference type="EMBL" id="SKBN01000183">
    <property type="protein sequence ID" value="TGJ81134.1"/>
    <property type="molecule type" value="Genomic_DNA"/>
</dbReference>
<accession>A0A4Z0YB32</accession>
<keyword evidence="3" id="KW-1185">Reference proteome</keyword>
<comment type="caution">
    <text evidence="2">The sequence shown here is derived from an EMBL/GenBank/DDBJ whole genome shotgun (WGS) entry which is preliminary data.</text>
</comment>
<dbReference type="PANTHER" id="PTHR35910:SF6">
    <property type="entry name" value="2EXR DOMAIN-CONTAINING PROTEIN"/>
    <property type="match status" value="1"/>
</dbReference>
<feature type="domain" description="2EXR" evidence="1">
    <location>
        <begin position="17"/>
        <end position="117"/>
    </location>
</feature>
<name>A0A4Z0YB32_9PEZI</name>
<organism evidence="2 3">
    <name type="scientific">Xylaria hypoxylon</name>
    <dbReference type="NCBI Taxonomy" id="37992"/>
    <lineage>
        <taxon>Eukaryota</taxon>
        <taxon>Fungi</taxon>
        <taxon>Dikarya</taxon>
        <taxon>Ascomycota</taxon>
        <taxon>Pezizomycotina</taxon>
        <taxon>Sordariomycetes</taxon>
        <taxon>Xylariomycetidae</taxon>
        <taxon>Xylariales</taxon>
        <taxon>Xylariaceae</taxon>
        <taxon>Xylaria</taxon>
    </lineage>
</organism>